<dbReference type="AlphaFoldDB" id="A0A1I6XIZ0"/>
<evidence type="ECO:0000313" key="2">
    <source>
        <dbReference type="EMBL" id="SFT38011.1"/>
    </source>
</evidence>
<evidence type="ECO:0000256" key="1">
    <source>
        <dbReference type="SAM" id="SignalP"/>
    </source>
</evidence>
<gene>
    <name evidence="2" type="ORF">SAMN05444141_101215</name>
</gene>
<proteinExistence type="predicted"/>
<protein>
    <submittedName>
        <fullName evidence="2">Uncharacterized protein</fullName>
    </submittedName>
</protein>
<sequence>MRQLYLLMIAMFLSLMSGQSAFAQLIDIDSFRTMRSAFFNSIKAVQVSVDDNVKGGCLPRPQGLKKKMEAHLRENGFSILGEGDIPDARVILRIAGLRTEAGCVGYINTVIAFFVYGYVPESEYVEPATSSYIGSEFSIGALMLSGFNTNMQMRLEKVAELHAKKLQVEVMRGKLHLLKNINSQ</sequence>
<evidence type="ECO:0000313" key="3">
    <source>
        <dbReference type="Proteomes" id="UP000183371"/>
    </source>
</evidence>
<feature type="signal peptide" evidence="1">
    <location>
        <begin position="1"/>
        <end position="23"/>
    </location>
</feature>
<keyword evidence="3" id="KW-1185">Reference proteome</keyword>
<accession>A0A1I6XIZ0</accession>
<reference evidence="3" key="1">
    <citation type="submission" date="2016-10" db="EMBL/GenBank/DDBJ databases">
        <authorList>
            <person name="Varghese N."/>
            <person name="Submissions S."/>
        </authorList>
    </citation>
    <scope>NUCLEOTIDE SEQUENCE [LARGE SCALE GENOMIC DNA]</scope>
    <source>
        <strain evidence="3">DSM 17465</strain>
    </source>
</reference>
<dbReference type="RefSeq" id="WP_054785090.1">
    <property type="nucleotide sequence ID" value="NZ_FPBD01000001.1"/>
</dbReference>
<dbReference type="EMBL" id="FPBD01000001">
    <property type="protein sequence ID" value="SFT38011.1"/>
    <property type="molecule type" value="Genomic_DNA"/>
</dbReference>
<keyword evidence="1" id="KW-0732">Signal</keyword>
<organism evidence="2 3">
    <name type="scientific">Pseudovibrio denitrificans</name>
    <dbReference type="NCBI Taxonomy" id="258256"/>
    <lineage>
        <taxon>Bacteria</taxon>
        <taxon>Pseudomonadati</taxon>
        <taxon>Pseudomonadota</taxon>
        <taxon>Alphaproteobacteria</taxon>
        <taxon>Hyphomicrobiales</taxon>
        <taxon>Stappiaceae</taxon>
        <taxon>Pseudovibrio</taxon>
    </lineage>
</organism>
<name>A0A1I6XIZ0_9HYPH</name>
<dbReference type="Proteomes" id="UP000183371">
    <property type="component" value="Unassembled WGS sequence"/>
</dbReference>
<feature type="chain" id="PRO_5010184172" evidence="1">
    <location>
        <begin position="24"/>
        <end position="184"/>
    </location>
</feature>